<dbReference type="AlphaFoldDB" id="A0A2P2QNP9"/>
<proteinExistence type="predicted"/>
<dbReference type="EMBL" id="GGEC01088017">
    <property type="protein sequence ID" value="MBX68501.1"/>
    <property type="molecule type" value="Transcribed_RNA"/>
</dbReference>
<accession>A0A2P2QNP9</accession>
<organism evidence="1">
    <name type="scientific">Rhizophora mucronata</name>
    <name type="common">Asiatic mangrove</name>
    <dbReference type="NCBI Taxonomy" id="61149"/>
    <lineage>
        <taxon>Eukaryota</taxon>
        <taxon>Viridiplantae</taxon>
        <taxon>Streptophyta</taxon>
        <taxon>Embryophyta</taxon>
        <taxon>Tracheophyta</taxon>
        <taxon>Spermatophyta</taxon>
        <taxon>Magnoliopsida</taxon>
        <taxon>eudicotyledons</taxon>
        <taxon>Gunneridae</taxon>
        <taxon>Pentapetalae</taxon>
        <taxon>rosids</taxon>
        <taxon>fabids</taxon>
        <taxon>Malpighiales</taxon>
        <taxon>Rhizophoraceae</taxon>
        <taxon>Rhizophora</taxon>
    </lineage>
</organism>
<protein>
    <submittedName>
        <fullName evidence="1">Uncharacterized protein</fullName>
    </submittedName>
</protein>
<reference evidence="1" key="1">
    <citation type="submission" date="2018-02" db="EMBL/GenBank/DDBJ databases">
        <title>Rhizophora mucronata_Transcriptome.</title>
        <authorList>
            <person name="Meera S.P."/>
            <person name="Sreeshan A."/>
            <person name="Augustine A."/>
        </authorList>
    </citation>
    <scope>NUCLEOTIDE SEQUENCE</scope>
    <source>
        <tissue evidence="1">Leaf</tissue>
    </source>
</reference>
<name>A0A2P2QNP9_RHIMU</name>
<sequence>MSCSNKGPPQHKGLMQKEDIESRYCFTSSKICRRRKRQNAVKMDAQ</sequence>
<evidence type="ECO:0000313" key="1">
    <source>
        <dbReference type="EMBL" id="MBX68501.1"/>
    </source>
</evidence>